<evidence type="ECO:0000313" key="2">
    <source>
        <dbReference type="EMBL" id="KAK6618770.1"/>
    </source>
</evidence>
<protein>
    <submittedName>
        <fullName evidence="2">Uncharacterized protein</fullName>
    </submittedName>
</protein>
<gene>
    <name evidence="2" type="ORF">RUM43_013161</name>
</gene>
<reference evidence="2 3" key="1">
    <citation type="submission" date="2023-10" db="EMBL/GenBank/DDBJ databases">
        <title>Genomes of two closely related lineages of the louse Polyplax serrata with different host specificities.</title>
        <authorList>
            <person name="Martinu J."/>
            <person name="Tarabai H."/>
            <person name="Stefka J."/>
            <person name="Hypsa V."/>
        </authorList>
    </citation>
    <scope>NUCLEOTIDE SEQUENCE [LARGE SCALE GENOMIC DNA]</scope>
    <source>
        <strain evidence="2">HR10_N</strain>
    </source>
</reference>
<accession>A0AAN8S021</accession>
<dbReference type="Proteomes" id="UP001372834">
    <property type="component" value="Unassembled WGS sequence"/>
</dbReference>
<evidence type="ECO:0000256" key="1">
    <source>
        <dbReference type="SAM" id="MobiDB-lite"/>
    </source>
</evidence>
<organism evidence="2 3">
    <name type="scientific">Polyplax serrata</name>
    <name type="common">Common mouse louse</name>
    <dbReference type="NCBI Taxonomy" id="468196"/>
    <lineage>
        <taxon>Eukaryota</taxon>
        <taxon>Metazoa</taxon>
        <taxon>Ecdysozoa</taxon>
        <taxon>Arthropoda</taxon>
        <taxon>Hexapoda</taxon>
        <taxon>Insecta</taxon>
        <taxon>Pterygota</taxon>
        <taxon>Neoptera</taxon>
        <taxon>Paraneoptera</taxon>
        <taxon>Psocodea</taxon>
        <taxon>Troctomorpha</taxon>
        <taxon>Phthiraptera</taxon>
        <taxon>Anoplura</taxon>
        <taxon>Polyplacidae</taxon>
        <taxon>Polyplax</taxon>
    </lineage>
</organism>
<name>A0AAN8S021_POLSC</name>
<sequence length="132" mass="14449">MEGEKTWYEKKREREREREESTGSLEITFKLFLSPFHLNLEENKLDNCSSLEFGEGNETPGVNISSPRGHVTSVNASMSGSRVFSLVDGGNSKAGHGKKLTVEKDFSTVLPPAGPPSSNDPMGLSPTIDYSK</sequence>
<dbReference type="AlphaFoldDB" id="A0AAN8S021"/>
<dbReference type="EMBL" id="JAWJWE010000041">
    <property type="protein sequence ID" value="KAK6618770.1"/>
    <property type="molecule type" value="Genomic_DNA"/>
</dbReference>
<feature type="compositionally biased region" description="Basic and acidic residues" evidence="1">
    <location>
        <begin position="1"/>
        <end position="21"/>
    </location>
</feature>
<evidence type="ECO:0000313" key="3">
    <source>
        <dbReference type="Proteomes" id="UP001372834"/>
    </source>
</evidence>
<feature type="region of interest" description="Disordered" evidence="1">
    <location>
        <begin position="107"/>
        <end position="132"/>
    </location>
</feature>
<proteinExistence type="predicted"/>
<comment type="caution">
    <text evidence="2">The sequence shown here is derived from an EMBL/GenBank/DDBJ whole genome shotgun (WGS) entry which is preliminary data.</text>
</comment>
<feature type="region of interest" description="Disordered" evidence="1">
    <location>
        <begin position="1"/>
        <end position="22"/>
    </location>
</feature>